<keyword evidence="10" id="KW-1185">Reference proteome</keyword>
<evidence type="ECO:0000256" key="1">
    <source>
        <dbReference type="ARBA" id="ARBA00007447"/>
    </source>
</evidence>
<evidence type="ECO:0000313" key="10">
    <source>
        <dbReference type="Proteomes" id="UP000054937"/>
    </source>
</evidence>
<evidence type="ECO:0000259" key="8">
    <source>
        <dbReference type="PROSITE" id="PS51767"/>
    </source>
</evidence>
<feature type="active site" evidence="5">
    <location>
        <position position="138"/>
    </location>
</feature>
<dbReference type="InParanoid" id="A0A0V0Q8D3"/>
<keyword evidence="4 7" id="KW-0378">Hydrolase</keyword>
<dbReference type="SUPFAM" id="SSF50630">
    <property type="entry name" value="Acid proteases"/>
    <property type="match status" value="1"/>
</dbReference>
<dbReference type="PROSITE" id="PS51767">
    <property type="entry name" value="PEPTIDASE_A1"/>
    <property type="match status" value="1"/>
</dbReference>
<accession>A0A0V0Q8D3</accession>
<evidence type="ECO:0000256" key="5">
    <source>
        <dbReference type="PIRSR" id="PIRSR601461-1"/>
    </source>
</evidence>
<proteinExistence type="inferred from homology"/>
<dbReference type="InterPro" id="IPR001461">
    <property type="entry name" value="Aspartic_peptidase_A1"/>
</dbReference>
<sequence length="451" mass="51521">MPFQDEISQFNLLSFHQAVLIGKEHYHQFIYDSQTNQTQSQKVLIQRNKSVESHQQQKISNTQQNEIQLNLKSGNLRKDKKYQQQNKRKSSNLLDITENTQQQGQKKILPLKNHFNSFFTGKLGVGNDKNNQFEMIFDTGSNNLFLNSVKCQQSGCKKGEQYDSSQSQSYQLDGTVIEVTFGSGAIQGQLAYENLFINEMEIDNVQFYEITSQDGKIFESGQFDGIIGLSLSDDGSSDQLTIFDHMVEQNLLEKPQFSFYMNRQENSETSAVIFGGTDQRFYEGNITYHNVIKDQPYWAVWGQKIKIGGKETGLCSDEDPCKLVIDSGTSLSSVPSDKYQDFIQLLQIDDQCMNYSKLQDIVFEIDGVEYSLSPQDYVISKDNQGNDVELIQDPVDENQNYCLNTFFSLDVPEPKGPLWILGDIFMSKYYSVFERGENQNRVGFAKSKALL</sequence>
<dbReference type="PANTHER" id="PTHR47966:SF51">
    <property type="entry name" value="BETA-SITE APP-CLEAVING ENZYME, ISOFORM A-RELATED"/>
    <property type="match status" value="1"/>
</dbReference>
<comment type="similarity">
    <text evidence="1 7">Belongs to the peptidase A1 family.</text>
</comment>
<dbReference type="FunFam" id="2.40.70.10:FF:000115">
    <property type="entry name" value="Lysosomal aspartic protease"/>
    <property type="match status" value="1"/>
</dbReference>
<dbReference type="InterPro" id="IPR001969">
    <property type="entry name" value="Aspartic_peptidase_AS"/>
</dbReference>
<dbReference type="InterPro" id="IPR033121">
    <property type="entry name" value="PEPTIDASE_A1"/>
</dbReference>
<dbReference type="OrthoDB" id="771136at2759"/>
<keyword evidence="6" id="KW-1015">Disulfide bond</keyword>
<evidence type="ECO:0000256" key="4">
    <source>
        <dbReference type="ARBA" id="ARBA00022801"/>
    </source>
</evidence>
<evidence type="ECO:0000256" key="6">
    <source>
        <dbReference type="PIRSR" id="PIRSR601461-2"/>
    </source>
</evidence>
<dbReference type="EMBL" id="LDAU01000243">
    <property type="protein sequence ID" value="KRW98489.1"/>
    <property type="molecule type" value="Genomic_DNA"/>
</dbReference>
<dbReference type="InterPro" id="IPR021109">
    <property type="entry name" value="Peptidase_aspartic_dom_sf"/>
</dbReference>
<evidence type="ECO:0000256" key="3">
    <source>
        <dbReference type="ARBA" id="ARBA00022750"/>
    </source>
</evidence>
<dbReference type="GO" id="GO:0004190">
    <property type="term" value="F:aspartic-type endopeptidase activity"/>
    <property type="evidence" value="ECO:0007669"/>
    <property type="project" value="UniProtKB-KW"/>
</dbReference>
<keyword evidence="2 7" id="KW-0645">Protease</keyword>
<dbReference type="Proteomes" id="UP000054937">
    <property type="component" value="Unassembled WGS sequence"/>
</dbReference>
<evidence type="ECO:0000256" key="7">
    <source>
        <dbReference type="RuleBase" id="RU000454"/>
    </source>
</evidence>
<keyword evidence="3 7" id="KW-0064">Aspartyl protease</keyword>
<feature type="domain" description="Peptidase A1" evidence="8">
    <location>
        <begin position="119"/>
        <end position="445"/>
    </location>
</feature>
<evidence type="ECO:0000313" key="9">
    <source>
        <dbReference type="EMBL" id="KRW98489.1"/>
    </source>
</evidence>
<gene>
    <name evidence="9" type="ORF">PPERSA_03320</name>
</gene>
<evidence type="ECO:0000256" key="2">
    <source>
        <dbReference type="ARBA" id="ARBA00022670"/>
    </source>
</evidence>
<dbReference type="PROSITE" id="PS00141">
    <property type="entry name" value="ASP_PROTEASE"/>
    <property type="match status" value="1"/>
</dbReference>
<dbReference type="OMA" id="FHINGHA"/>
<feature type="disulfide bond" evidence="6">
    <location>
        <begin position="151"/>
        <end position="156"/>
    </location>
</feature>
<protein>
    <submittedName>
        <fullName evidence="9">Aspartic peptidase domain</fullName>
    </submittedName>
</protein>
<dbReference type="PRINTS" id="PR00792">
    <property type="entry name" value="PEPSIN"/>
</dbReference>
<organism evidence="9 10">
    <name type="scientific">Pseudocohnilembus persalinus</name>
    <name type="common">Ciliate</name>
    <dbReference type="NCBI Taxonomy" id="266149"/>
    <lineage>
        <taxon>Eukaryota</taxon>
        <taxon>Sar</taxon>
        <taxon>Alveolata</taxon>
        <taxon>Ciliophora</taxon>
        <taxon>Intramacronucleata</taxon>
        <taxon>Oligohymenophorea</taxon>
        <taxon>Scuticociliatia</taxon>
        <taxon>Philasterida</taxon>
        <taxon>Pseudocohnilembidae</taxon>
        <taxon>Pseudocohnilembus</taxon>
    </lineage>
</organism>
<feature type="active site" evidence="5">
    <location>
        <position position="326"/>
    </location>
</feature>
<reference evidence="9 10" key="1">
    <citation type="journal article" date="2015" name="Sci. Rep.">
        <title>Genome of the facultative scuticociliatosis pathogen Pseudocohnilembus persalinus provides insight into its virulence through horizontal gene transfer.</title>
        <authorList>
            <person name="Xiong J."/>
            <person name="Wang G."/>
            <person name="Cheng J."/>
            <person name="Tian M."/>
            <person name="Pan X."/>
            <person name="Warren A."/>
            <person name="Jiang C."/>
            <person name="Yuan D."/>
            <person name="Miao W."/>
        </authorList>
    </citation>
    <scope>NUCLEOTIDE SEQUENCE [LARGE SCALE GENOMIC DNA]</scope>
    <source>
        <strain evidence="9">36N120E</strain>
    </source>
</reference>
<dbReference type="PANTHER" id="PTHR47966">
    <property type="entry name" value="BETA-SITE APP-CLEAVING ENZYME, ISOFORM A-RELATED"/>
    <property type="match status" value="1"/>
</dbReference>
<dbReference type="AlphaFoldDB" id="A0A0V0Q8D3"/>
<dbReference type="Gene3D" id="2.40.70.10">
    <property type="entry name" value="Acid Proteases"/>
    <property type="match status" value="2"/>
</dbReference>
<name>A0A0V0Q8D3_PSEPJ</name>
<comment type="caution">
    <text evidence="9">The sequence shown here is derived from an EMBL/GenBank/DDBJ whole genome shotgun (WGS) entry which is preliminary data.</text>
</comment>
<dbReference type="GO" id="GO:0016485">
    <property type="term" value="P:protein processing"/>
    <property type="evidence" value="ECO:0007669"/>
    <property type="project" value="UniProtKB-ARBA"/>
</dbReference>
<feature type="disulfide bond" evidence="6">
    <location>
        <begin position="315"/>
        <end position="321"/>
    </location>
</feature>
<dbReference type="Pfam" id="PF00026">
    <property type="entry name" value="Asp"/>
    <property type="match status" value="1"/>
</dbReference>